<keyword evidence="3" id="KW-1185">Reference proteome</keyword>
<dbReference type="KEGG" id="dfa:DFA_03796"/>
<dbReference type="InterPro" id="IPR013177">
    <property type="entry name" value="Ribosomal_mS38_C"/>
</dbReference>
<dbReference type="Pfam" id="PF08213">
    <property type="entry name" value="COX24_C"/>
    <property type="match status" value="1"/>
</dbReference>
<reference evidence="3" key="1">
    <citation type="journal article" date="2011" name="Genome Res.">
        <title>Phylogeny-wide analysis of social amoeba genomes highlights ancient origins for complex intercellular communication.</title>
        <authorList>
            <person name="Heidel A.J."/>
            <person name="Lawal H.M."/>
            <person name="Felder M."/>
            <person name="Schilde C."/>
            <person name="Helps N.R."/>
            <person name="Tunggal B."/>
            <person name="Rivero F."/>
            <person name="John U."/>
            <person name="Schleicher M."/>
            <person name="Eichinger L."/>
            <person name="Platzer M."/>
            <person name="Noegel A.A."/>
            <person name="Schaap P."/>
            <person name="Gloeckner G."/>
        </authorList>
    </citation>
    <scope>NUCLEOTIDE SEQUENCE [LARGE SCALE GENOMIC DNA]</scope>
    <source>
        <strain evidence="3">SH3</strain>
    </source>
</reference>
<dbReference type="AlphaFoldDB" id="F4Q0F1"/>
<dbReference type="RefSeq" id="XP_004357125.1">
    <property type="nucleotide sequence ID" value="XM_004357070.1"/>
</dbReference>
<feature type="domain" description="Ribosomal protein mS38 C-terminal" evidence="1">
    <location>
        <begin position="126"/>
        <end position="159"/>
    </location>
</feature>
<accession>F4Q0F1</accession>
<protein>
    <recommendedName>
        <fullName evidence="1">Ribosomal protein mS38 C-terminal domain-containing protein</fullName>
    </recommendedName>
</protein>
<evidence type="ECO:0000259" key="1">
    <source>
        <dbReference type="SMART" id="SM01155"/>
    </source>
</evidence>
<dbReference type="SMART" id="SM01155">
    <property type="entry name" value="DUF1713"/>
    <property type="match status" value="1"/>
</dbReference>
<evidence type="ECO:0000313" key="2">
    <source>
        <dbReference type="EMBL" id="EGG18302.1"/>
    </source>
</evidence>
<proteinExistence type="predicted"/>
<dbReference type="EMBL" id="GL883018">
    <property type="protein sequence ID" value="EGG18302.1"/>
    <property type="molecule type" value="Genomic_DNA"/>
</dbReference>
<organism evidence="2 3">
    <name type="scientific">Cavenderia fasciculata</name>
    <name type="common">Slime mold</name>
    <name type="synonym">Dictyostelium fasciculatum</name>
    <dbReference type="NCBI Taxonomy" id="261658"/>
    <lineage>
        <taxon>Eukaryota</taxon>
        <taxon>Amoebozoa</taxon>
        <taxon>Evosea</taxon>
        <taxon>Eumycetozoa</taxon>
        <taxon>Dictyostelia</taxon>
        <taxon>Acytosteliales</taxon>
        <taxon>Cavenderiaceae</taxon>
        <taxon>Cavenderia</taxon>
    </lineage>
</organism>
<dbReference type="GeneID" id="14870635"/>
<evidence type="ECO:0000313" key="3">
    <source>
        <dbReference type="Proteomes" id="UP000007797"/>
    </source>
</evidence>
<name>F4Q0F1_CACFS</name>
<gene>
    <name evidence="2" type="ORF">DFA_03796</name>
</gene>
<dbReference type="Proteomes" id="UP000007797">
    <property type="component" value="Unassembled WGS sequence"/>
</dbReference>
<sequence>MFAFRQSLCLVNRQAIRSIASSTSSTAAAFSSSSSSGIIFNNKINYNYNTYNTSALTQTLKQHLFNQSKSNTLSFNFNIEPLNINNNNNIIEIEEPTNNSIINEDEINNVNIIKNRNSNKTAVPLQMSSIMKKREIMMKNHKRRKLRRKLRSLKKRLGKI</sequence>